<feature type="active site" evidence="16">
    <location>
        <position position="105"/>
    </location>
</feature>
<evidence type="ECO:0000256" key="6">
    <source>
        <dbReference type="ARBA" id="ARBA00022679"/>
    </source>
</evidence>
<dbReference type="Gene3D" id="3.30.70.270">
    <property type="match status" value="1"/>
</dbReference>
<comment type="cofactor">
    <cofactor evidence="16">
        <name>Mg(2+)</name>
        <dbReference type="ChEBI" id="CHEBI:18420"/>
    </cofactor>
    <text evidence="16">Binds 2 magnesium ions per subunit.</text>
</comment>
<comment type="catalytic activity">
    <reaction evidence="15 16">
        <text>DNA(n) + a 2'-deoxyribonucleoside 5'-triphosphate = DNA(n+1) + diphosphate</text>
        <dbReference type="Rhea" id="RHEA:22508"/>
        <dbReference type="Rhea" id="RHEA-COMP:17339"/>
        <dbReference type="Rhea" id="RHEA-COMP:17340"/>
        <dbReference type="ChEBI" id="CHEBI:33019"/>
        <dbReference type="ChEBI" id="CHEBI:61560"/>
        <dbReference type="ChEBI" id="CHEBI:173112"/>
        <dbReference type="EC" id="2.7.7.7"/>
    </reaction>
</comment>
<evidence type="ECO:0000256" key="2">
    <source>
        <dbReference type="ARBA" id="ARBA00010945"/>
    </source>
</evidence>
<dbReference type="PANTHER" id="PTHR11076">
    <property type="entry name" value="DNA REPAIR POLYMERASE UMUC / TRANSFERASE FAMILY MEMBER"/>
    <property type="match status" value="1"/>
</dbReference>
<dbReference type="GO" id="GO:0042276">
    <property type="term" value="P:error-prone translesion synthesis"/>
    <property type="evidence" value="ECO:0007669"/>
    <property type="project" value="TreeGrafter"/>
</dbReference>
<evidence type="ECO:0000256" key="5">
    <source>
        <dbReference type="ARBA" id="ARBA00022490"/>
    </source>
</evidence>
<evidence type="ECO:0000256" key="13">
    <source>
        <dbReference type="ARBA" id="ARBA00023125"/>
    </source>
</evidence>
<keyword evidence="7 16" id="KW-0548">Nucleotidyltransferase</keyword>
<dbReference type="EC" id="2.7.7.7" evidence="16"/>
<dbReference type="InterPro" id="IPR050116">
    <property type="entry name" value="DNA_polymerase-Y"/>
</dbReference>
<dbReference type="HAMAP" id="MF_01113">
    <property type="entry name" value="DNApol_IV"/>
    <property type="match status" value="1"/>
</dbReference>
<comment type="caution">
    <text evidence="18">The sequence shown here is derived from an EMBL/GenBank/DDBJ whole genome shotgun (WGS) entry which is preliminary data.</text>
</comment>
<dbReference type="GO" id="GO:0000287">
    <property type="term" value="F:magnesium ion binding"/>
    <property type="evidence" value="ECO:0007669"/>
    <property type="project" value="UniProtKB-UniRule"/>
</dbReference>
<keyword evidence="12 16" id="KW-0239">DNA-directed DNA polymerase</keyword>
<dbReference type="SUPFAM" id="SSF56672">
    <property type="entry name" value="DNA/RNA polymerases"/>
    <property type="match status" value="1"/>
</dbReference>
<keyword evidence="14 16" id="KW-0234">DNA repair</keyword>
<comment type="function">
    <text evidence="16">Poorly processive, error-prone DNA polymerase involved in untargeted mutagenesis. Copies undamaged DNA at stalled replication forks, which arise in vivo from mismatched or misaligned primer ends. These misaligned primers can be extended by PolIV. Exhibits no 3'-5' exonuclease (proofreading) activity. May be involved in translesional synthesis, in conjunction with the beta clamp from PolIII.</text>
</comment>
<evidence type="ECO:0000256" key="12">
    <source>
        <dbReference type="ARBA" id="ARBA00022932"/>
    </source>
</evidence>
<dbReference type="NCBIfam" id="NF002677">
    <property type="entry name" value="PRK02406.1"/>
    <property type="match status" value="1"/>
</dbReference>
<evidence type="ECO:0000256" key="7">
    <source>
        <dbReference type="ARBA" id="ARBA00022695"/>
    </source>
</evidence>
<evidence type="ECO:0000256" key="10">
    <source>
        <dbReference type="ARBA" id="ARBA00022763"/>
    </source>
</evidence>
<dbReference type="GO" id="GO:0006261">
    <property type="term" value="P:DNA-templated DNA replication"/>
    <property type="evidence" value="ECO:0007669"/>
    <property type="project" value="UniProtKB-UniRule"/>
</dbReference>
<dbReference type="AlphaFoldDB" id="A0A1E3XF88"/>
<dbReference type="InterPro" id="IPR053848">
    <property type="entry name" value="IMS_HHH_1"/>
</dbReference>
<evidence type="ECO:0000256" key="14">
    <source>
        <dbReference type="ARBA" id="ARBA00023204"/>
    </source>
</evidence>
<feature type="domain" description="UmuC" evidence="17">
    <location>
        <begin position="3"/>
        <end position="183"/>
    </location>
</feature>
<dbReference type="Gene3D" id="3.30.1490.100">
    <property type="entry name" value="DNA polymerase, Y-family, little finger domain"/>
    <property type="match status" value="1"/>
</dbReference>
<dbReference type="Pfam" id="PF11799">
    <property type="entry name" value="IMS_C"/>
    <property type="match status" value="1"/>
</dbReference>
<dbReference type="Gene3D" id="3.40.1170.60">
    <property type="match status" value="1"/>
</dbReference>
<dbReference type="InterPro" id="IPR043128">
    <property type="entry name" value="Rev_trsase/Diguanyl_cyclase"/>
</dbReference>
<evidence type="ECO:0000256" key="3">
    <source>
        <dbReference type="ARBA" id="ARBA00011245"/>
    </source>
</evidence>
<evidence type="ECO:0000256" key="9">
    <source>
        <dbReference type="ARBA" id="ARBA00022723"/>
    </source>
</evidence>
<dbReference type="InterPro" id="IPR036775">
    <property type="entry name" value="DNA_pol_Y-fam_lit_finger_sf"/>
</dbReference>
<proteinExistence type="inferred from homology"/>
<dbReference type="GO" id="GO:0006281">
    <property type="term" value="P:DNA repair"/>
    <property type="evidence" value="ECO:0007669"/>
    <property type="project" value="UniProtKB-UniRule"/>
</dbReference>
<sequence length="345" mass="38749">MRILHIDMDAFFASVEELRRPEFIGKPVVIGGNGDPIKRGVVSTASYEARKFGVHSAMPLRTAHKLCPDAVFLPVDYEEYSRMSEKIKDILREFTTIIEEAGIDEAFLDISEIDTSSEEIAKEIKKRIKDETRLTCSIGIAPNKLLAKIASDMQKPNGLTVITKGDIESRIWPLPVRKIWGVGPKTEACLKDMGIRTIGELASLPLDKLTERFGESSGDYLYNASRGVDESPLITHREPKSSGRETTFEKDVDDLQVITETLAELTSEVVDDIKEEGYKCRTVTVKVRFSDFETHTKAKTLYKPTDSLKKLRKTAFECLKGFEFKKKVRLIGVRVSKLEKVGNGN</sequence>
<comment type="similarity">
    <text evidence="2 16">Belongs to the DNA polymerase type-Y family.</text>
</comment>
<evidence type="ECO:0000259" key="17">
    <source>
        <dbReference type="PROSITE" id="PS50173"/>
    </source>
</evidence>
<comment type="subunit">
    <text evidence="3 16">Monomer.</text>
</comment>
<evidence type="ECO:0000256" key="15">
    <source>
        <dbReference type="ARBA" id="ARBA00049244"/>
    </source>
</evidence>
<dbReference type="PANTHER" id="PTHR11076:SF33">
    <property type="entry name" value="DNA POLYMERASE KAPPA"/>
    <property type="match status" value="1"/>
</dbReference>
<dbReference type="NCBIfam" id="NF010731">
    <property type="entry name" value="PRK14133.1"/>
    <property type="match status" value="1"/>
</dbReference>
<dbReference type="InterPro" id="IPR022880">
    <property type="entry name" value="DNApol_IV"/>
</dbReference>
<feature type="binding site" evidence="16">
    <location>
        <position position="104"/>
    </location>
    <ligand>
        <name>Mg(2+)</name>
        <dbReference type="ChEBI" id="CHEBI:18420"/>
    </ligand>
</feature>
<dbReference type="InterPro" id="IPR001126">
    <property type="entry name" value="UmuC"/>
</dbReference>
<dbReference type="Pfam" id="PF00817">
    <property type="entry name" value="IMS"/>
    <property type="match status" value="1"/>
</dbReference>
<dbReference type="GO" id="GO:0005737">
    <property type="term" value="C:cytoplasm"/>
    <property type="evidence" value="ECO:0007669"/>
    <property type="project" value="UniProtKB-SubCell"/>
</dbReference>
<dbReference type="EMBL" id="MAYW01000010">
    <property type="protein sequence ID" value="ODS34250.1"/>
    <property type="molecule type" value="Genomic_DNA"/>
</dbReference>
<keyword evidence="8 16" id="KW-0235">DNA replication</keyword>
<protein>
    <recommendedName>
        <fullName evidence="16">DNA polymerase IV</fullName>
        <shortName evidence="16">Pol IV</shortName>
        <ecNumber evidence="16">2.7.7.7</ecNumber>
    </recommendedName>
</protein>
<organism evidence="18 19">
    <name type="scientific">Candidatus Scalindua rubra</name>
    <dbReference type="NCBI Taxonomy" id="1872076"/>
    <lineage>
        <taxon>Bacteria</taxon>
        <taxon>Pseudomonadati</taxon>
        <taxon>Planctomycetota</taxon>
        <taxon>Candidatus Brocadiia</taxon>
        <taxon>Candidatus Brocadiales</taxon>
        <taxon>Candidatus Scalinduaceae</taxon>
        <taxon>Candidatus Scalindua</taxon>
    </lineage>
</organism>
<keyword evidence="5 16" id="KW-0963">Cytoplasm</keyword>
<evidence type="ECO:0000256" key="11">
    <source>
        <dbReference type="ARBA" id="ARBA00022842"/>
    </source>
</evidence>
<evidence type="ECO:0000256" key="4">
    <source>
        <dbReference type="ARBA" id="ARBA00022457"/>
    </source>
</evidence>
<keyword evidence="4 16" id="KW-0515">Mutator protein</keyword>
<dbReference type="Proteomes" id="UP000094056">
    <property type="component" value="Unassembled WGS sequence"/>
</dbReference>
<evidence type="ECO:0000256" key="16">
    <source>
        <dbReference type="HAMAP-Rule" id="MF_01113"/>
    </source>
</evidence>
<dbReference type="FunFam" id="3.30.1490.100:FF:000004">
    <property type="entry name" value="DNA polymerase IV"/>
    <property type="match status" value="1"/>
</dbReference>
<keyword evidence="6 16" id="KW-0808">Transferase</keyword>
<dbReference type="SUPFAM" id="SSF100879">
    <property type="entry name" value="Lesion bypass DNA polymerase (Y-family), little finger domain"/>
    <property type="match status" value="1"/>
</dbReference>
<dbReference type="CDD" id="cd03586">
    <property type="entry name" value="PolY_Pol_IV_kappa"/>
    <property type="match status" value="1"/>
</dbReference>
<dbReference type="FunFam" id="3.40.1170.60:FF:000001">
    <property type="entry name" value="DNA polymerase IV"/>
    <property type="match status" value="1"/>
</dbReference>
<name>A0A1E3XF88_9BACT</name>
<reference evidence="18 19" key="1">
    <citation type="submission" date="2016-07" db="EMBL/GenBank/DDBJ databases">
        <title>Draft genome of Scalindua rubra, obtained from a brine-seawater interface in the Red Sea, sheds light on salt adaptation in anammox bacteria.</title>
        <authorList>
            <person name="Speth D.R."/>
            <person name="Lagkouvardos I."/>
            <person name="Wang Y."/>
            <person name="Qian P.-Y."/>
            <person name="Dutilh B.E."/>
            <person name="Jetten M.S."/>
        </authorList>
    </citation>
    <scope>NUCLEOTIDE SEQUENCE [LARGE SCALE GENOMIC DNA]</scope>
    <source>
        <strain evidence="18">BSI-1</strain>
    </source>
</reference>
<keyword evidence="11 16" id="KW-0460">Magnesium</keyword>
<dbReference type="GO" id="GO:0003887">
    <property type="term" value="F:DNA-directed DNA polymerase activity"/>
    <property type="evidence" value="ECO:0007669"/>
    <property type="project" value="UniProtKB-UniRule"/>
</dbReference>
<keyword evidence="13 16" id="KW-0238">DNA-binding</keyword>
<dbReference type="GO" id="GO:0003684">
    <property type="term" value="F:damaged DNA binding"/>
    <property type="evidence" value="ECO:0007669"/>
    <property type="project" value="InterPro"/>
</dbReference>
<keyword evidence="10 16" id="KW-0227">DNA damage</keyword>
<accession>A0A1E3XF88</accession>
<keyword evidence="9 16" id="KW-0479">Metal-binding</keyword>
<evidence type="ECO:0000256" key="1">
    <source>
        <dbReference type="ARBA" id="ARBA00004496"/>
    </source>
</evidence>
<dbReference type="PATRIC" id="fig|1872076.5.peg.721"/>
<feature type="binding site" evidence="16">
    <location>
        <position position="7"/>
    </location>
    <ligand>
        <name>Mg(2+)</name>
        <dbReference type="ChEBI" id="CHEBI:18420"/>
    </ligand>
</feature>
<dbReference type="NCBIfam" id="NF002883">
    <property type="entry name" value="PRK03352.1"/>
    <property type="match status" value="1"/>
</dbReference>
<evidence type="ECO:0000313" key="19">
    <source>
        <dbReference type="Proteomes" id="UP000094056"/>
    </source>
</evidence>
<dbReference type="PROSITE" id="PS50173">
    <property type="entry name" value="UMUC"/>
    <property type="match status" value="1"/>
</dbReference>
<feature type="site" description="Substrate discrimination" evidence="16">
    <location>
        <position position="12"/>
    </location>
</feature>
<dbReference type="Pfam" id="PF21999">
    <property type="entry name" value="IMS_HHH_1"/>
    <property type="match status" value="1"/>
</dbReference>
<evidence type="ECO:0000256" key="8">
    <source>
        <dbReference type="ARBA" id="ARBA00022705"/>
    </source>
</evidence>
<comment type="subcellular location">
    <subcellularLocation>
        <location evidence="1 16">Cytoplasm</location>
    </subcellularLocation>
</comment>
<gene>
    <name evidence="16" type="primary">dinB</name>
    <name evidence="18" type="ORF">SCARUB_00624</name>
</gene>
<dbReference type="InterPro" id="IPR043502">
    <property type="entry name" value="DNA/RNA_pol_sf"/>
</dbReference>
<evidence type="ECO:0000313" key="18">
    <source>
        <dbReference type="EMBL" id="ODS34250.1"/>
    </source>
</evidence>
<dbReference type="InterPro" id="IPR017961">
    <property type="entry name" value="DNA_pol_Y-fam_little_finger"/>
</dbReference>
<dbReference type="Gene3D" id="1.10.150.20">
    <property type="entry name" value="5' to 3' exonuclease, C-terminal subdomain"/>
    <property type="match status" value="1"/>
</dbReference>